<organism evidence="1 2">
    <name type="scientific">Microbulbifer okhotskensis</name>
    <dbReference type="NCBI Taxonomy" id="2926617"/>
    <lineage>
        <taxon>Bacteria</taxon>
        <taxon>Pseudomonadati</taxon>
        <taxon>Pseudomonadota</taxon>
        <taxon>Gammaproteobacteria</taxon>
        <taxon>Cellvibrionales</taxon>
        <taxon>Microbulbiferaceae</taxon>
        <taxon>Microbulbifer</taxon>
    </lineage>
</organism>
<dbReference type="EMBL" id="JALBWM010000178">
    <property type="protein sequence ID" value="MCO1336699.1"/>
    <property type="molecule type" value="Genomic_DNA"/>
</dbReference>
<gene>
    <name evidence="1" type="ORF">MO867_20440</name>
</gene>
<evidence type="ECO:0000313" key="2">
    <source>
        <dbReference type="Proteomes" id="UP001139028"/>
    </source>
</evidence>
<reference evidence="1" key="1">
    <citation type="journal article" date="2022" name="Arch. Microbiol.">
        <title>Microbulbifer okhotskensis sp. nov., isolated from a deep bottom sediment of the Okhotsk Sea.</title>
        <authorList>
            <person name="Romanenko L."/>
            <person name="Kurilenko V."/>
            <person name="Otstavnykh N."/>
            <person name="Velansky P."/>
            <person name="Isaeva M."/>
            <person name="Mikhailov V."/>
        </authorList>
    </citation>
    <scope>NUCLEOTIDE SEQUENCE</scope>
    <source>
        <strain evidence="1">OS29</strain>
    </source>
</reference>
<name>A0A9X2ERX6_9GAMM</name>
<proteinExistence type="predicted"/>
<evidence type="ECO:0000313" key="1">
    <source>
        <dbReference type="EMBL" id="MCO1336699.1"/>
    </source>
</evidence>
<sequence length="565" mass="63237">MAQLSGFFQGPSQNWATDHLNMVPLDTLGDALHEERAVSVISPGKSGTINRTQFEAPRRNLSGTKTSGFADDYYHQIHISPTSLEVGNISSAQTHQVTVWNAYLEPRTLTDLSSENAEGITIAGQPNPPLVFSALQERVWDLQILTDGPATISAEITWQFANGDLALLPISGNRVIAWPFAPDWSQGVHEMLEWLTDILTSRTAVEQRRALREFPRRFYSFQTLAEGIDRTLLDLALFGWGSRVFALPIWHDVQLLPAVAVGSEEIICTTEYRDFAAGETALLLGESASQYEVINVEAVQSDRLLLADPIQGDWPQGTRLYPMRNARLVTQPQMQKRSGSTVRTEVEFLLEEPTSWPTDSLPSYRGWPVLEVPAAESNDLSSAYIRLLDSIDNGISNPAINEPIELGFSLQSHRWLTFGAEERAALRSFIYTLCGRQKSVWLPTWMEDLQLLEPLAINSSSLDIAQVNYVRLAALSEGRRDLRIELHDGTSWYRRITDCAEVDSQTERLALDSPLDRAFDPAEVRRISFMALVRADSDRMELNHITDIEGAASAQILFRGVRDEL</sequence>
<dbReference type="Proteomes" id="UP001139028">
    <property type="component" value="Unassembled WGS sequence"/>
</dbReference>
<protein>
    <submittedName>
        <fullName evidence="1">Uncharacterized protein</fullName>
    </submittedName>
</protein>
<accession>A0A9X2ERX6</accession>
<dbReference type="AlphaFoldDB" id="A0A9X2ERX6"/>
<keyword evidence="2" id="KW-1185">Reference proteome</keyword>
<comment type="caution">
    <text evidence="1">The sequence shown here is derived from an EMBL/GenBank/DDBJ whole genome shotgun (WGS) entry which is preliminary data.</text>
</comment>
<dbReference type="RefSeq" id="WP_252472548.1">
    <property type="nucleotide sequence ID" value="NZ_JALBWM010000178.1"/>
</dbReference>